<dbReference type="Pfam" id="PF21082">
    <property type="entry name" value="MS_channel_3rd"/>
    <property type="match status" value="1"/>
</dbReference>
<evidence type="ECO:0000259" key="9">
    <source>
        <dbReference type="Pfam" id="PF21082"/>
    </source>
</evidence>
<comment type="similarity">
    <text evidence="2">Belongs to the MscS (TC 1.A.23) family.</text>
</comment>
<feature type="transmembrane region" description="Helical" evidence="7">
    <location>
        <begin position="95"/>
        <end position="113"/>
    </location>
</feature>
<evidence type="ECO:0000256" key="3">
    <source>
        <dbReference type="ARBA" id="ARBA00022475"/>
    </source>
</evidence>
<dbReference type="Pfam" id="PF21088">
    <property type="entry name" value="MS_channel_1st"/>
    <property type="match status" value="1"/>
</dbReference>
<dbReference type="InterPro" id="IPR049142">
    <property type="entry name" value="MS_channel_1st"/>
</dbReference>
<dbReference type="SUPFAM" id="SSF50182">
    <property type="entry name" value="Sm-like ribonucleoproteins"/>
    <property type="match status" value="1"/>
</dbReference>
<gene>
    <name evidence="11" type="ORF">SAMN02744124_01298</name>
</gene>
<dbReference type="InterPro" id="IPR010920">
    <property type="entry name" value="LSM_dom_sf"/>
</dbReference>
<dbReference type="InterPro" id="IPR006685">
    <property type="entry name" value="MscS_channel_2nd"/>
</dbReference>
<keyword evidence="3" id="KW-1003">Cell membrane</keyword>
<dbReference type="InterPro" id="IPR045042">
    <property type="entry name" value="YnaI-like"/>
</dbReference>
<feature type="transmembrane region" description="Helical" evidence="7">
    <location>
        <begin position="65"/>
        <end position="83"/>
    </location>
</feature>
<dbReference type="InterPro" id="IPR011014">
    <property type="entry name" value="MscS_channel_TM-2"/>
</dbReference>
<dbReference type="PANTHER" id="PTHR43634:SF2">
    <property type="entry name" value="LOW CONDUCTANCE MECHANOSENSITIVE CHANNEL YNAI"/>
    <property type="match status" value="1"/>
</dbReference>
<proteinExistence type="inferred from homology"/>
<keyword evidence="12" id="KW-1185">Reference proteome</keyword>
<dbReference type="InterPro" id="IPR023408">
    <property type="entry name" value="MscS_beta-dom_sf"/>
</dbReference>
<dbReference type="SUPFAM" id="SSF82861">
    <property type="entry name" value="Mechanosensitive channel protein MscS (YggB), transmembrane region"/>
    <property type="match status" value="1"/>
</dbReference>
<evidence type="ECO:0000256" key="6">
    <source>
        <dbReference type="ARBA" id="ARBA00023136"/>
    </source>
</evidence>
<keyword evidence="4 7" id="KW-0812">Transmembrane</keyword>
<dbReference type="EMBL" id="FXAE01000008">
    <property type="protein sequence ID" value="SMF10018.1"/>
    <property type="molecule type" value="Genomic_DNA"/>
</dbReference>
<dbReference type="Gene3D" id="2.30.30.60">
    <property type="match status" value="1"/>
</dbReference>
<feature type="domain" description="Mechanosensitive ion channel MscS" evidence="8">
    <location>
        <begin position="183"/>
        <end position="250"/>
    </location>
</feature>
<accession>A0ABY1LV36</accession>
<dbReference type="PANTHER" id="PTHR43634">
    <property type="entry name" value="OW CONDUCTANCE MECHANOSENSITIVE CHANNEL"/>
    <property type="match status" value="1"/>
</dbReference>
<reference evidence="11 12" key="1">
    <citation type="submission" date="2017-04" db="EMBL/GenBank/DDBJ databases">
        <authorList>
            <person name="Varghese N."/>
            <person name="Submissions S."/>
        </authorList>
    </citation>
    <scope>NUCLEOTIDE SEQUENCE [LARGE SCALE GENOMIC DNA]</scope>
    <source>
        <strain evidence="11 12">J12</strain>
    </source>
</reference>
<keyword evidence="5 7" id="KW-1133">Transmembrane helix</keyword>
<evidence type="ECO:0000256" key="4">
    <source>
        <dbReference type="ARBA" id="ARBA00022692"/>
    </source>
</evidence>
<dbReference type="Proteomes" id="UP000192939">
    <property type="component" value="Unassembled WGS sequence"/>
</dbReference>
<evidence type="ECO:0000313" key="11">
    <source>
        <dbReference type="EMBL" id="SMF10018.1"/>
    </source>
</evidence>
<dbReference type="Gene3D" id="3.30.70.100">
    <property type="match status" value="1"/>
</dbReference>
<dbReference type="InterPro" id="IPR049278">
    <property type="entry name" value="MS_channel_C"/>
</dbReference>
<protein>
    <submittedName>
        <fullName evidence="11">MscS family membrane protein</fullName>
    </submittedName>
</protein>
<feature type="domain" description="Mechanosensitive ion channel MscS C-terminal" evidence="9">
    <location>
        <begin position="256"/>
        <end position="342"/>
    </location>
</feature>
<dbReference type="RefSeq" id="WP_028537457.1">
    <property type="nucleotide sequence ID" value="NZ_FXAE01000008.1"/>
</dbReference>
<evidence type="ECO:0000256" key="1">
    <source>
        <dbReference type="ARBA" id="ARBA00004651"/>
    </source>
</evidence>
<sequence>MNDGGKVLKSLGQLGWEDLGIAVGIMALFALFSKAFVKLAFALLDRRKTAKPDRLNLWRQVLERPFRWLFILIGLEIGLKYLLPRNVEIAVGLDPLFRSGVIALIGWGMYILSAQSSVLLEGLSRKIRLDDASMLIPFLSKVLRIVVVIITVALIGAEWGFSINGLVAGMGLGSLAVALAAKDTLGNIFGGIVIILEKPFSKGDWILTPTAEGMVEDITFRSTKIRTFADAVITVPNAQLADQPITNWSKMGKRRVTFTLPVALDSDRERMMAAIRRIEQLLRDNEQIDPGTIFVKFTDFNESSLGIFIYYFTRSTVWGEYLSARQEMNLAFMQVLEEEGIKLAYPAQRVFLESAPATSGEVDTTRSRQYEV</sequence>
<organism evidence="11 12">
    <name type="scientific">Paenibacillus barengoltzii J12</name>
    <dbReference type="NCBI Taxonomy" id="935846"/>
    <lineage>
        <taxon>Bacteria</taxon>
        <taxon>Bacillati</taxon>
        <taxon>Bacillota</taxon>
        <taxon>Bacilli</taxon>
        <taxon>Bacillales</taxon>
        <taxon>Paenibacillaceae</taxon>
        <taxon>Paenibacillus</taxon>
    </lineage>
</organism>
<evidence type="ECO:0000256" key="5">
    <source>
        <dbReference type="ARBA" id="ARBA00022989"/>
    </source>
</evidence>
<comment type="subcellular location">
    <subcellularLocation>
        <location evidence="1">Cell membrane</location>
        <topology evidence="1">Multi-pass membrane protein</topology>
    </subcellularLocation>
</comment>
<feature type="transmembrane region" description="Helical" evidence="7">
    <location>
        <begin position="161"/>
        <end position="181"/>
    </location>
</feature>
<feature type="transmembrane region" description="Helical" evidence="7">
    <location>
        <begin position="20"/>
        <end position="44"/>
    </location>
</feature>
<feature type="transmembrane region" description="Helical" evidence="7">
    <location>
        <begin position="134"/>
        <end position="155"/>
    </location>
</feature>
<evidence type="ECO:0000256" key="2">
    <source>
        <dbReference type="ARBA" id="ARBA00008017"/>
    </source>
</evidence>
<feature type="domain" description="Mechanosensitive ion channel transmembrane helices 2/3" evidence="10">
    <location>
        <begin position="141"/>
        <end position="182"/>
    </location>
</feature>
<evidence type="ECO:0000259" key="10">
    <source>
        <dbReference type="Pfam" id="PF21088"/>
    </source>
</evidence>
<evidence type="ECO:0000256" key="7">
    <source>
        <dbReference type="SAM" id="Phobius"/>
    </source>
</evidence>
<dbReference type="InterPro" id="IPR011066">
    <property type="entry name" value="MscS_channel_C_sf"/>
</dbReference>
<name>A0ABY1LV36_9BACL</name>
<dbReference type="SUPFAM" id="SSF82689">
    <property type="entry name" value="Mechanosensitive channel protein MscS (YggB), C-terminal domain"/>
    <property type="match status" value="1"/>
</dbReference>
<dbReference type="Gene3D" id="1.10.287.1260">
    <property type="match status" value="1"/>
</dbReference>
<comment type="caution">
    <text evidence="11">The sequence shown here is derived from an EMBL/GenBank/DDBJ whole genome shotgun (WGS) entry which is preliminary data.</text>
</comment>
<dbReference type="Pfam" id="PF00924">
    <property type="entry name" value="MS_channel_2nd"/>
    <property type="match status" value="1"/>
</dbReference>
<keyword evidence="6 7" id="KW-0472">Membrane</keyword>
<evidence type="ECO:0000259" key="8">
    <source>
        <dbReference type="Pfam" id="PF00924"/>
    </source>
</evidence>
<evidence type="ECO:0000313" key="12">
    <source>
        <dbReference type="Proteomes" id="UP000192939"/>
    </source>
</evidence>